<keyword evidence="11" id="KW-0479">Metal-binding</keyword>
<gene>
    <name evidence="13" type="primary">rseP</name>
    <name evidence="13" type="ORF">IAC07_07985</name>
</gene>
<keyword evidence="4" id="KW-0645">Protease</keyword>
<evidence type="ECO:0000313" key="14">
    <source>
        <dbReference type="Proteomes" id="UP000771749"/>
    </source>
</evidence>
<dbReference type="GO" id="GO:0046872">
    <property type="term" value="F:metal ion binding"/>
    <property type="evidence" value="ECO:0007669"/>
    <property type="project" value="UniProtKB-KW"/>
</dbReference>
<dbReference type="Proteomes" id="UP000771749">
    <property type="component" value="Unassembled WGS sequence"/>
</dbReference>
<dbReference type="AlphaFoldDB" id="A0A940IH55"/>
<reference evidence="13" key="1">
    <citation type="submission" date="2020-10" db="EMBL/GenBank/DDBJ databases">
        <authorList>
            <person name="Gilroy R."/>
        </authorList>
    </citation>
    <scope>NUCLEOTIDE SEQUENCE</scope>
    <source>
        <strain evidence="13">F1-3629</strain>
    </source>
</reference>
<keyword evidence="8 11" id="KW-1133">Transmembrane helix</keyword>
<evidence type="ECO:0000256" key="9">
    <source>
        <dbReference type="ARBA" id="ARBA00023049"/>
    </source>
</evidence>
<accession>A0A940IH55</accession>
<evidence type="ECO:0000313" key="13">
    <source>
        <dbReference type="EMBL" id="MBO8454642.1"/>
    </source>
</evidence>
<evidence type="ECO:0000256" key="3">
    <source>
        <dbReference type="ARBA" id="ARBA00007931"/>
    </source>
</evidence>
<evidence type="ECO:0000256" key="7">
    <source>
        <dbReference type="ARBA" id="ARBA00022833"/>
    </source>
</evidence>
<comment type="caution">
    <text evidence="13">The sequence shown here is derived from an EMBL/GenBank/DDBJ whole genome shotgun (WGS) entry which is preliminary data.</text>
</comment>
<dbReference type="Gene3D" id="2.30.42.10">
    <property type="match status" value="1"/>
</dbReference>
<dbReference type="GO" id="GO:0006508">
    <property type="term" value="P:proteolysis"/>
    <property type="evidence" value="ECO:0007669"/>
    <property type="project" value="UniProtKB-KW"/>
</dbReference>
<evidence type="ECO:0000256" key="1">
    <source>
        <dbReference type="ARBA" id="ARBA00001947"/>
    </source>
</evidence>
<feature type="domain" description="Peptidase M50" evidence="12">
    <location>
        <begin position="10"/>
        <end position="420"/>
    </location>
</feature>
<evidence type="ECO:0000256" key="10">
    <source>
        <dbReference type="ARBA" id="ARBA00023136"/>
    </source>
</evidence>
<dbReference type="PANTHER" id="PTHR42837">
    <property type="entry name" value="REGULATOR OF SIGMA-E PROTEASE RSEP"/>
    <property type="match status" value="1"/>
</dbReference>
<dbReference type="InterPro" id="IPR008915">
    <property type="entry name" value="Peptidase_M50"/>
</dbReference>
<evidence type="ECO:0000256" key="6">
    <source>
        <dbReference type="ARBA" id="ARBA00022801"/>
    </source>
</evidence>
<evidence type="ECO:0000256" key="2">
    <source>
        <dbReference type="ARBA" id="ARBA00004141"/>
    </source>
</evidence>
<feature type="transmembrane region" description="Helical" evidence="11">
    <location>
        <begin position="359"/>
        <end position="379"/>
    </location>
</feature>
<evidence type="ECO:0000256" key="11">
    <source>
        <dbReference type="RuleBase" id="RU362031"/>
    </source>
</evidence>
<dbReference type="GO" id="GO:0004222">
    <property type="term" value="F:metalloendopeptidase activity"/>
    <property type="evidence" value="ECO:0007669"/>
    <property type="project" value="InterPro"/>
</dbReference>
<dbReference type="GO" id="GO:0016020">
    <property type="term" value="C:membrane"/>
    <property type="evidence" value="ECO:0007669"/>
    <property type="project" value="UniProtKB-SubCell"/>
</dbReference>
<comment type="similarity">
    <text evidence="3 11">Belongs to the peptidase M50B family.</text>
</comment>
<dbReference type="SUPFAM" id="SSF50156">
    <property type="entry name" value="PDZ domain-like"/>
    <property type="match status" value="2"/>
</dbReference>
<keyword evidence="5 11" id="KW-0812">Transmembrane</keyword>
<proteinExistence type="inferred from homology"/>
<evidence type="ECO:0000259" key="12">
    <source>
        <dbReference type="Pfam" id="PF02163"/>
    </source>
</evidence>
<feature type="transmembrane region" description="Helical" evidence="11">
    <location>
        <begin position="406"/>
        <end position="426"/>
    </location>
</feature>
<comment type="subcellular location">
    <subcellularLocation>
        <location evidence="2">Membrane</location>
        <topology evidence="2">Multi-pass membrane protein</topology>
    </subcellularLocation>
</comment>
<evidence type="ECO:0000256" key="8">
    <source>
        <dbReference type="ARBA" id="ARBA00022989"/>
    </source>
</evidence>
<protein>
    <recommendedName>
        <fullName evidence="11">Zinc metalloprotease</fullName>
        <ecNumber evidence="11">3.4.24.-</ecNumber>
    </recommendedName>
</protein>
<evidence type="ECO:0000256" key="5">
    <source>
        <dbReference type="ARBA" id="ARBA00022692"/>
    </source>
</evidence>
<keyword evidence="10 11" id="KW-0472">Membrane</keyword>
<feature type="transmembrane region" description="Helical" evidence="11">
    <location>
        <begin position="6"/>
        <end position="28"/>
    </location>
</feature>
<feature type="transmembrane region" description="Helical" evidence="11">
    <location>
        <begin position="106"/>
        <end position="131"/>
    </location>
</feature>
<keyword evidence="9 11" id="KW-0482">Metalloprotease</keyword>
<dbReference type="PANTHER" id="PTHR42837:SF2">
    <property type="entry name" value="MEMBRANE METALLOPROTEASE ARASP2, CHLOROPLASTIC-RELATED"/>
    <property type="match status" value="1"/>
</dbReference>
<reference evidence="13" key="2">
    <citation type="journal article" date="2021" name="PeerJ">
        <title>Extensive microbial diversity within the chicken gut microbiome revealed by metagenomics and culture.</title>
        <authorList>
            <person name="Gilroy R."/>
            <person name="Ravi A."/>
            <person name="Getino M."/>
            <person name="Pursley I."/>
            <person name="Horton D.L."/>
            <person name="Alikhan N.F."/>
            <person name="Baker D."/>
            <person name="Gharbi K."/>
            <person name="Hall N."/>
            <person name="Watson M."/>
            <person name="Adriaenssens E.M."/>
            <person name="Foster-Nyarko E."/>
            <person name="Jarju S."/>
            <person name="Secka A."/>
            <person name="Antonio M."/>
            <person name="Oren A."/>
            <person name="Chaudhuri R.R."/>
            <person name="La Ragione R."/>
            <person name="Hildebrand F."/>
            <person name="Pallen M.J."/>
        </authorList>
    </citation>
    <scope>NUCLEOTIDE SEQUENCE</scope>
    <source>
        <strain evidence="13">F1-3629</strain>
    </source>
</reference>
<keyword evidence="6 11" id="KW-0378">Hydrolase</keyword>
<dbReference type="EMBL" id="JADIMJ010000123">
    <property type="protein sequence ID" value="MBO8454642.1"/>
    <property type="molecule type" value="Genomic_DNA"/>
</dbReference>
<organism evidence="13 14">
    <name type="scientific">Candidatus Cryptobacteroides gallistercoris</name>
    <dbReference type="NCBI Taxonomy" id="2840765"/>
    <lineage>
        <taxon>Bacteria</taxon>
        <taxon>Pseudomonadati</taxon>
        <taxon>Bacteroidota</taxon>
        <taxon>Bacteroidia</taxon>
        <taxon>Bacteroidales</taxon>
        <taxon>Candidatus Cryptobacteroides</taxon>
    </lineage>
</organism>
<evidence type="ECO:0000256" key="4">
    <source>
        <dbReference type="ARBA" id="ARBA00022670"/>
    </source>
</evidence>
<keyword evidence="7 11" id="KW-0862">Zinc</keyword>
<dbReference type="InterPro" id="IPR036034">
    <property type="entry name" value="PDZ_sf"/>
</dbReference>
<sequence length="435" mass="48108">MIALFKALQILIVLSVLVIVHELGHFAFAKLFRIRVDKFYLFFDAGGFALFRFKPRKSDTEYGIGWLPLGGYCKIAGMIDESMDTGHLKHEPQPWEFRSKPAWQRLLVMAGGVLFNFIFAIILYAGILAGWGESYIGNDGNSIYVNELAYDMGFRTGDRILAFDDYVPENFGMLQADLARRSVGKATVLRDGDTLDIYIDRNMIGEVLNSPGMFQLAVPFVIDTVPPSSVNSGRGLAHGDRIVAIAGRPVEFVQDSRQLLMDHAGSEVPVSVVKGNDTVLTAMQVDTTGRLGVLTQIPGIKTHRYSVLSAIPAGFRMAFNTIGGYIMDLKLVFTPSTEAYKSVGSFIAMGQIFPSYWDWYALLSITALFSIMLGVMNLLPIPALDGGHIVFTLYEMLTRRKPGDKFLIGAQIVGFILLFGLIILAFGNDIGRLMR</sequence>
<name>A0A940IH55_9BACT</name>
<dbReference type="NCBIfam" id="TIGR00054">
    <property type="entry name" value="RIP metalloprotease RseP"/>
    <property type="match status" value="1"/>
</dbReference>
<dbReference type="Pfam" id="PF02163">
    <property type="entry name" value="Peptidase_M50"/>
    <property type="match status" value="1"/>
</dbReference>
<dbReference type="InterPro" id="IPR004387">
    <property type="entry name" value="Pept_M50_Zn"/>
</dbReference>
<dbReference type="CDD" id="cd06163">
    <property type="entry name" value="S2P-M50_PDZ_RseP-like"/>
    <property type="match status" value="1"/>
</dbReference>
<dbReference type="EC" id="3.4.24.-" evidence="11"/>
<comment type="cofactor">
    <cofactor evidence="1 11">
        <name>Zn(2+)</name>
        <dbReference type="ChEBI" id="CHEBI:29105"/>
    </cofactor>
</comment>